<evidence type="ECO:0000256" key="1">
    <source>
        <dbReference type="SAM" id="Phobius"/>
    </source>
</evidence>
<protein>
    <submittedName>
        <fullName evidence="3">Uncharacterized protein MANES_17G021000</fullName>
    </submittedName>
</protein>
<dbReference type="Gene3D" id="2.60.120.1030">
    <property type="entry name" value="Clp1, DNA binding domain"/>
    <property type="match status" value="1"/>
</dbReference>
<feature type="transmembrane region" description="Helical" evidence="1">
    <location>
        <begin position="31"/>
        <end position="51"/>
    </location>
</feature>
<dbReference type="EMBL" id="GGEC01010494">
    <property type="protein sequence ID" value="MBW90977.1"/>
    <property type="molecule type" value="Transcribed_RNA"/>
</dbReference>
<keyword evidence="1" id="KW-1133">Transmembrane helix</keyword>
<proteinExistence type="predicted"/>
<dbReference type="Pfam" id="PF16573">
    <property type="entry name" value="CLP1_N"/>
    <property type="match status" value="1"/>
</dbReference>
<keyword evidence="1" id="KW-0472">Membrane</keyword>
<dbReference type="InterPro" id="IPR032324">
    <property type="entry name" value="Clp1_N"/>
</dbReference>
<reference evidence="3" key="1">
    <citation type="submission" date="2018-02" db="EMBL/GenBank/DDBJ databases">
        <title>Rhizophora mucronata_Transcriptome.</title>
        <authorList>
            <person name="Meera S.P."/>
            <person name="Sreeshan A."/>
            <person name="Augustine A."/>
        </authorList>
    </citation>
    <scope>NUCLEOTIDE SEQUENCE</scope>
    <source>
        <tissue evidence="3">Leaf</tissue>
    </source>
</reference>
<name>A0A2P2JC33_RHIMU</name>
<dbReference type="AlphaFoldDB" id="A0A2P2JC33"/>
<keyword evidence="1" id="KW-0812">Transmembrane</keyword>
<evidence type="ECO:0000313" key="3">
    <source>
        <dbReference type="EMBL" id="MBW90977.1"/>
    </source>
</evidence>
<feature type="domain" description="Clp1 N-terminal" evidence="2">
    <location>
        <begin position="2"/>
        <end position="35"/>
    </location>
</feature>
<dbReference type="InterPro" id="IPR038239">
    <property type="entry name" value="Clp1_N_sf"/>
</dbReference>
<accession>A0A2P2JC33</accession>
<organism evidence="3">
    <name type="scientific">Rhizophora mucronata</name>
    <name type="common">Asiatic mangrove</name>
    <dbReference type="NCBI Taxonomy" id="61149"/>
    <lineage>
        <taxon>Eukaryota</taxon>
        <taxon>Viridiplantae</taxon>
        <taxon>Streptophyta</taxon>
        <taxon>Embryophyta</taxon>
        <taxon>Tracheophyta</taxon>
        <taxon>Spermatophyta</taxon>
        <taxon>Magnoliopsida</taxon>
        <taxon>eudicotyledons</taxon>
        <taxon>Gunneridae</taxon>
        <taxon>Pentapetalae</taxon>
        <taxon>rosids</taxon>
        <taxon>fabids</taxon>
        <taxon>Malpighiales</taxon>
        <taxon>Rhizophoraceae</taxon>
        <taxon>Rhizophora</taxon>
    </lineage>
</organism>
<sequence>MWLSFPPRLKFAVFTWYGATIEMDGPTETDYTADEVLFLLGAFFFFAFFLLF</sequence>
<evidence type="ECO:0000259" key="2">
    <source>
        <dbReference type="Pfam" id="PF16573"/>
    </source>
</evidence>